<dbReference type="Proteomes" id="UP000594638">
    <property type="component" value="Unassembled WGS sequence"/>
</dbReference>
<gene>
    <name evidence="1" type="ORF">OLEA9_A098335</name>
</gene>
<evidence type="ECO:0000313" key="1">
    <source>
        <dbReference type="EMBL" id="CAA3028545.1"/>
    </source>
</evidence>
<name>A0A8S0VBW6_OLEEU</name>
<organism evidence="1 2">
    <name type="scientific">Olea europaea subsp. europaea</name>
    <dbReference type="NCBI Taxonomy" id="158383"/>
    <lineage>
        <taxon>Eukaryota</taxon>
        <taxon>Viridiplantae</taxon>
        <taxon>Streptophyta</taxon>
        <taxon>Embryophyta</taxon>
        <taxon>Tracheophyta</taxon>
        <taxon>Spermatophyta</taxon>
        <taxon>Magnoliopsida</taxon>
        <taxon>eudicotyledons</taxon>
        <taxon>Gunneridae</taxon>
        <taxon>Pentapetalae</taxon>
        <taxon>asterids</taxon>
        <taxon>lamiids</taxon>
        <taxon>Lamiales</taxon>
        <taxon>Oleaceae</taxon>
        <taxon>Oleeae</taxon>
        <taxon>Olea</taxon>
    </lineage>
</organism>
<reference evidence="1 2" key="1">
    <citation type="submission" date="2019-12" db="EMBL/GenBank/DDBJ databases">
        <authorList>
            <person name="Alioto T."/>
            <person name="Alioto T."/>
            <person name="Gomez Garrido J."/>
        </authorList>
    </citation>
    <scope>NUCLEOTIDE SEQUENCE [LARGE SCALE GENOMIC DNA]</scope>
</reference>
<accession>A0A8S0VBW6</accession>
<dbReference type="Gramene" id="OE9A098335T1">
    <property type="protein sequence ID" value="OE9A098335C1"/>
    <property type="gene ID" value="OE9A098335"/>
</dbReference>
<evidence type="ECO:0000313" key="2">
    <source>
        <dbReference type="Proteomes" id="UP000594638"/>
    </source>
</evidence>
<keyword evidence="2" id="KW-1185">Reference proteome</keyword>
<sequence length="91" mass="10152">MNTKGPVKLIVHNVGKDQKVLDAKSFASTYSVLILQQHVGMDVQGDAPGEPANSPHQQHNHFELSKMIRKDHQKLGRLPKARPAMVKYTGR</sequence>
<dbReference type="EMBL" id="CACTIH010009261">
    <property type="protein sequence ID" value="CAA3028545.1"/>
    <property type="molecule type" value="Genomic_DNA"/>
</dbReference>
<protein>
    <submittedName>
        <fullName evidence="1">Uncharacterized protein</fullName>
    </submittedName>
</protein>
<proteinExistence type="predicted"/>
<comment type="caution">
    <text evidence="1">The sequence shown here is derived from an EMBL/GenBank/DDBJ whole genome shotgun (WGS) entry which is preliminary data.</text>
</comment>
<dbReference type="AlphaFoldDB" id="A0A8S0VBW6"/>